<dbReference type="RefSeq" id="WP_004252990.1">
    <property type="nucleotide sequence ID" value="NZ_ALCH01000004.1"/>
</dbReference>
<evidence type="ECO:0000313" key="1">
    <source>
        <dbReference type="EMBL" id="EJG87763.1"/>
    </source>
</evidence>
<dbReference type="InterPro" id="IPR011664">
    <property type="entry name" value="Abi_system_AbiD/AbiF-like"/>
</dbReference>
<accession>J1GYA0</accession>
<dbReference type="Pfam" id="PF07751">
    <property type="entry name" value="Abi_2"/>
    <property type="match status" value="1"/>
</dbReference>
<dbReference type="AlphaFoldDB" id="J1GYA0"/>
<dbReference type="OrthoDB" id="5363652at2"/>
<evidence type="ECO:0000313" key="2">
    <source>
        <dbReference type="Proteomes" id="UP000010312"/>
    </source>
</evidence>
<dbReference type="PATRIC" id="fig|1159208.3.peg.1267"/>
<protein>
    <submittedName>
        <fullName evidence="1">Abi-like family protein</fullName>
    </submittedName>
</protein>
<dbReference type="Proteomes" id="UP000010312">
    <property type="component" value="Unassembled WGS sequence"/>
</dbReference>
<reference evidence="1 2" key="1">
    <citation type="submission" date="2012-05" db="EMBL/GenBank/DDBJ databases">
        <title>Genomic Sequence of Streptococcus mitis SPAR10.</title>
        <authorList>
            <person name="Chancey S."/>
            <person name="Kumar N."/>
            <person name="Sengamalay N."/>
            <person name="Matthews C."/>
            <person name="Hine E."/>
            <person name="Pallavajjal A."/>
            <person name="Abolude O."/>
            <person name="Daugherty S.C."/>
            <person name="Parankush S.P."/>
            <person name="Sadzewicz L."/>
            <person name="Tallon L.J."/>
            <person name="Farley M.M."/>
            <person name="Baughman W."/>
            <person name="McGee L."/>
            <person name="Stephens D.S."/>
            <person name="Tettelin H."/>
        </authorList>
    </citation>
    <scope>NUCLEOTIDE SEQUENCE [LARGE SCALE GENOMIC DNA]</scope>
    <source>
        <strain evidence="1 2">SPAR10</strain>
    </source>
</reference>
<gene>
    <name evidence="1" type="ORF">SPAR10_1337</name>
</gene>
<name>J1GYA0_9STRE</name>
<sequence>MGIKNFETRTNLRDKLIKRGLKADKNKLEKALINYNYFEMFNGIESLLLDNCTPKRYQGVHLRDFLHIYKFDKKFTSEVLAILNQVEERLKASVSYHFSEAYCSSLNDTMQYTNKNNYMDPKDSNPSSSTYCSFSASYPFQNEQNFPIYQYFNDFVLFKSGFLNKLTVNYEHIDDSFYQDHSYIPPNDVDTHTNLQVAVPLWVAIETLEFGKLLRFLHYLKIPVLEKIMADFGFGTGKRNQFLNMLDFLLCLRNNCAHNSLIQRFRTPNKYKINRLLIRSFKLNPINLGNLPSGLKLFDTLKILSFFADISILERHLRKIYIANIFSMGLKKGKLTNNLLLKRMGNENFREWKAVLRGQKYIL</sequence>
<proteinExistence type="predicted"/>
<organism evidence="1 2">
    <name type="scientific">Streptococcus infantis SPAR10</name>
    <dbReference type="NCBI Taxonomy" id="1159208"/>
    <lineage>
        <taxon>Bacteria</taxon>
        <taxon>Bacillati</taxon>
        <taxon>Bacillota</taxon>
        <taxon>Bacilli</taxon>
        <taxon>Lactobacillales</taxon>
        <taxon>Streptococcaceae</taxon>
        <taxon>Streptococcus</taxon>
    </lineage>
</organism>
<comment type="caution">
    <text evidence="1">The sequence shown here is derived from an EMBL/GenBank/DDBJ whole genome shotgun (WGS) entry which is preliminary data.</text>
</comment>
<dbReference type="EMBL" id="ALCH01000004">
    <property type="protein sequence ID" value="EJG87763.1"/>
    <property type="molecule type" value="Genomic_DNA"/>
</dbReference>